<reference evidence="9 10" key="1">
    <citation type="submission" date="2019-07" db="EMBL/GenBank/DDBJ databases">
        <authorList>
            <person name="Friedrich A."/>
            <person name="Schacherer J."/>
        </authorList>
    </citation>
    <scope>NUCLEOTIDE SEQUENCE [LARGE SCALE GENOMIC DNA]</scope>
</reference>
<keyword evidence="2" id="KW-0723">Serine/threonine-protein kinase</keyword>
<evidence type="ECO:0000313" key="10">
    <source>
        <dbReference type="Proteomes" id="UP000478008"/>
    </source>
</evidence>
<feature type="domain" description="Protein kinase" evidence="8">
    <location>
        <begin position="270"/>
        <end position="639"/>
    </location>
</feature>
<evidence type="ECO:0000256" key="6">
    <source>
        <dbReference type="ARBA" id="ARBA00022840"/>
    </source>
</evidence>
<dbReference type="EC" id="2.7.11.1" evidence="1"/>
<dbReference type="Gene3D" id="1.10.510.10">
    <property type="entry name" value="Transferase(Phosphotransferase) domain 1"/>
    <property type="match status" value="1"/>
</dbReference>
<keyword evidence="5" id="KW-0418">Kinase</keyword>
<dbReference type="AlphaFoldDB" id="A0A7D9D034"/>
<dbReference type="GO" id="GO:0004674">
    <property type="term" value="F:protein serine/threonine kinase activity"/>
    <property type="evidence" value="ECO:0007669"/>
    <property type="project" value="UniProtKB-KW"/>
</dbReference>
<dbReference type="SMART" id="SM00220">
    <property type="entry name" value="S_TKc"/>
    <property type="match status" value="1"/>
</dbReference>
<evidence type="ECO:0000313" key="9">
    <source>
        <dbReference type="EMBL" id="VUG20055.1"/>
    </source>
</evidence>
<protein>
    <recommendedName>
        <fullName evidence="1">non-specific serine/threonine protein kinase</fullName>
        <ecNumber evidence="1">2.7.11.1</ecNumber>
    </recommendedName>
</protein>
<dbReference type="PROSITE" id="PS00108">
    <property type="entry name" value="PROTEIN_KINASE_ST"/>
    <property type="match status" value="1"/>
</dbReference>
<sequence>MTSKHSLGYNPFIDVHSDNHKNKRLKLRLPPKFMKKPRILSLDEPLKPESSKNYEHINKNSDLIFNNEIQDDIRTDVDDVETQRRDRDEDRRIKSSDFKKQTKASFENDTENYPFRTDTDQLNRSNFKRTKQNSESDDDKFMIKTEQKTDEELIQECEETEEIAYQEQPERVTQQKHSRKEKSVSPVKIESDDVLESIEVKKEGSCNDEVEKSNETKNGSFTRRSSDEGSSSQVPNTDSEDTNGEEDIPVQVRSELTLVAQSFPGLSHKYKLMDKIGEGTFSSVYKAMDLRDVTKKSFANVGWMSQMEYKRGHPLVALKLIYVTSSPQRILNELQLLHSLVGCPNVAPLVDALRYEDQVIAVLPYYKHADFRDFYRDLPLSGVRIYMRELLEALSFVHEKKIIHRDIKPTNFLYDPFTRRGVLVDFGLAERECVPDPSACPCVKGGLSNDEIPPENILPTTGYLKDDSRPGRRANRAGTRGFRAPEVLFKCPNQTTKIDIWSAGVMLLTLLARRFPFFNSSDDIDALTELTAIFGRDAMKKCARLHGLGFECNLPHLEYMHPFGSIVYVAVLLDAREGDTFADDSPAWELLSALDKNGRPTDTPLGKDYAEALALLRECLMLDYKERVTADEALQLDFFTRHTADTDEVLLG</sequence>
<keyword evidence="4" id="KW-0547">Nucleotide-binding</keyword>
<feature type="region of interest" description="Disordered" evidence="7">
    <location>
        <begin position="79"/>
        <end position="142"/>
    </location>
</feature>
<accession>A0A7D9D034</accession>
<dbReference type="GO" id="GO:0005524">
    <property type="term" value="F:ATP binding"/>
    <property type="evidence" value="ECO:0007669"/>
    <property type="project" value="UniProtKB-KW"/>
</dbReference>
<evidence type="ECO:0000256" key="3">
    <source>
        <dbReference type="ARBA" id="ARBA00022679"/>
    </source>
</evidence>
<dbReference type="Pfam" id="PF00069">
    <property type="entry name" value="Pkinase"/>
    <property type="match status" value="2"/>
</dbReference>
<feature type="compositionally biased region" description="Basic and acidic residues" evidence="7">
    <location>
        <begin position="79"/>
        <end position="100"/>
    </location>
</feature>
<proteinExistence type="predicted"/>
<feature type="compositionally biased region" description="Polar residues" evidence="7">
    <location>
        <begin position="216"/>
        <end position="237"/>
    </location>
</feature>
<name>A0A7D9D034_DEKBR</name>
<dbReference type="CDD" id="cd14019">
    <property type="entry name" value="STKc_Cdc7"/>
    <property type="match status" value="1"/>
</dbReference>
<organism evidence="9 10">
    <name type="scientific">Dekkera bruxellensis</name>
    <name type="common">Brettanomyces custersii</name>
    <dbReference type="NCBI Taxonomy" id="5007"/>
    <lineage>
        <taxon>Eukaryota</taxon>
        <taxon>Fungi</taxon>
        <taxon>Dikarya</taxon>
        <taxon>Ascomycota</taxon>
        <taxon>Saccharomycotina</taxon>
        <taxon>Pichiomycetes</taxon>
        <taxon>Pichiales</taxon>
        <taxon>Pichiaceae</taxon>
        <taxon>Brettanomyces</taxon>
    </lineage>
</organism>
<dbReference type="Proteomes" id="UP000478008">
    <property type="component" value="Unassembled WGS sequence"/>
</dbReference>
<dbReference type="InterPro" id="IPR011009">
    <property type="entry name" value="Kinase-like_dom_sf"/>
</dbReference>
<dbReference type="Gene3D" id="3.30.200.20">
    <property type="entry name" value="Phosphorylase Kinase, domain 1"/>
    <property type="match status" value="1"/>
</dbReference>
<evidence type="ECO:0000256" key="4">
    <source>
        <dbReference type="ARBA" id="ARBA00022741"/>
    </source>
</evidence>
<evidence type="ECO:0000259" key="8">
    <source>
        <dbReference type="PROSITE" id="PS50011"/>
    </source>
</evidence>
<dbReference type="InterPro" id="IPR008271">
    <property type="entry name" value="Ser/Thr_kinase_AS"/>
</dbReference>
<evidence type="ECO:0000256" key="7">
    <source>
        <dbReference type="SAM" id="MobiDB-lite"/>
    </source>
</evidence>
<evidence type="ECO:0000256" key="5">
    <source>
        <dbReference type="ARBA" id="ARBA00022777"/>
    </source>
</evidence>
<feature type="region of interest" description="Disordered" evidence="7">
    <location>
        <begin position="161"/>
        <end position="245"/>
    </location>
</feature>
<keyword evidence="3" id="KW-0808">Transferase</keyword>
<gene>
    <name evidence="9" type="ORF">DEBR0S6_06898G</name>
</gene>
<feature type="compositionally biased region" description="Basic and acidic residues" evidence="7">
    <location>
        <begin position="198"/>
        <end position="215"/>
    </location>
</feature>
<evidence type="ECO:0000256" key="2">
    <source>
        <dbReference type="ARBA" id="ARBA00022527"/>
    </source>
</evidence>
<dbReference type="PANTHER" id="PTHR44167:SF23">
    <property type="entry name" value="CDC7 KINASE, ISOFORM A-RELATED"/>
    <property type="match status" value="1"/>
</dbReference>
<dbReference type="InterPro" id="IPR000719">
    <property type="entry name" value="Prot_kinase_dom"/>
</dbReference>
<dbReference type="PANTHER" id="PTHR44167">
    <property type="entry name" value="OVARIAN-SPECIFIC SERINE/THREONINE-PROTEIN KINASE LOK-RELATED"/>
    <property type="match status" value="1"/>
</dbReference>
<dbReference type="PROSITE" id="PS50011">
    <property type="entry name" value="PROTEIN_KINASE_DOM"/>
    <property type="match status" value="1"/>
</dbReference>
<dbReference type="GO" id="GO:0005634">
    <property type="term" value="C:nucleus"/>
    <property type="evidence" value="ECO:0007669"/>
    <property type="project" value="TreeGrafter"/>
</dbReference>
<evidence type="ECO:0000256" key="1">
    <source>
        <dbReference type="ARBA" id="ARBA00012513"/>
    </source>
</evidence>
<dbReference type="SUPFAM" id="SSF56112">
    <property type="entry name" value="Protein kinase-like (PK-like)"/>
    <property type="match status" value="1"/>
</dbReference>
<dbReference type="EMBL" id="CABFWN010000006">
    <property type="protein sequence ID" value="VUG20055.1"/>
    <property type="molecule type" value="Genomic_DNA"/>
</dbReference>
<keyword evidence="6" id="KW-0067">ATP-binding</keyword>
<keyword evidence="10" id="KW-1185">Reference proteome</keyword>
<dbReference type="GO" id="GO:0044773">
    <property type="term" value="P:mitotic DNA damage checkpoint signaling"/>
    <property type="evidence" value="ECO:0007669"/>
    <property type="project" value="TreeGrafter"/>
</dbReference>